<dbReference type="PROSITE" id="PS51083">
    <property type="entry name" value="ZF_HIT"/>
    <property type="match status" value="1"/>
</dbReference>
<dbReference type="CDD" id="cd23023">
    <property type="entry name" value="zf-HIT_BCD1"/>
    <property type="match status" value="1"/>
</dbReference>
<comment type="function">
    <text evidence="4">Required for box C/D snoRNAs accumulation involved in snoRNA processing, snoRNA transport to the nucleolus and ribosome biogenesis.</text>
</comment>
<dbReference type="Pfam" id="PF25790">
    <property type="entry name" value="BCD1"/>
    <property type="match status" value="1"/>
</dbReference>
<evidence type="ECO:0000313" key="11">
    <source>
        <dbReference type="Proteomes" id="UP000017200"/>
    </source>
</evidence>
<dbReference type="InterPro" id="IPR051639">
    <property type="entry name" value="BCD1"/>
</dbReference>
<dbReference type="GO" id="GO:0070761">
    <property type="term" value="C:pre-snoRNP complex"/>
    <property type="evidence" value="ECO:0007669"/>
    <property type="project" value="TreeGrafter"/>
</dbReference>
<dbReference type="STRING" id="683840.U5H1Z6"/>
<dbReference type="Gene3D" id="3.30.60.190">
    <property type="match status" value="1"/>
</dbReference>
<keyword evidence="1" id="KW-0479">Metal-binding</keyword>
<dbReference type="SUPFAM" id="SSF144232">
    <property type="entry name" value="HIT/MYND zinc finger-like"/>
    <property type="match status" value="1"/>
</dbReference>
<sequence length="523" mass="56211">MASSSSSRLGICQTCNVTAARYSCPACQFPSCSLGCSTSHKVRLDCSGIAPPVWSLPLKASDMSWGPLMRDQSYIASVSRKSEHIGRQLVKDKLIPSLRANDGDQRLDNRNDRENKMVYEARKQGVDLVLLPKGMTRRVKNASRWDPKSLRMEWVLDMIFQSNPAPASPSSSSPAPAPPTTYTTGPQPSTSTLHAALSAAFAQRDKKSKNKKLNQEDQDWIALQKKWLASFQPIEIEPAPSCEPPPPPTGGAAIEATSSQVAPGPVTQVEGREDSVTLVPFTTSARQTDDVVPSLLEEDAAADALGEDDDEYEADEEVDESPFILLLSLFTRPPEPLGSPSEEDHDGHAPPQTHHPTPAVRALTNVTPRRVFVISPHLPSLQSALVGATILECPCFELWSREAFLRARLQGKIRVVDQPRSLEGVQQPDSGGRWERGRGRSGGRGRGGRGGRGRGGSSQRGFGSTSGRGRRGGGGGGGDGRDGHPRREEGSAMSRGPDNGWGKRAAAASGHDKGGSMPKKARE</sequence>
<feature type="compositionally biased region" description="Basic residues" evidence="7">
    <location>
        <begin position="439"/>
        <end position="452"/>
    </location>
</feature>
<dbReference type="GO" id="GO:0008270">
    <property type="term" value="F:zinc ion binding"/>
    <property type="evidence" value="ECO:0007669"/>
    <property type="project" value="UniProtKB-UniRule"/>
</dbReference>
<evidence type="ECO:0000259" key="8">
    <source>
        <dbReference type="PROSITE" id="PS51083"/>
    </source>
</evidence>
<dbReference type="InterPro" id="IPR057721">
    <property type="entry name" value="BCD1_alpha/beta"/>
</dbReference>
<dbReference type="OrthoDB" id="272357at2759"/>
<evidence type="ECO:0000256" key="1">
    <source>
        <dbReference type="ARBA" id="ARBA00022723"/>
    </source>
</evidence>
<evidence type="ECO:0000256" key="7">
    <source>
        <dbReference type="SAM" id="MobiDB-lite"/>
    </source>
</evidence>
<dbReference type="InterPro" id="IPR007529">
    <property type="entry name" value="Znf_HIT"/>
</dbReference>
<keyword evidence="11" id="KW-1185">Reference proteome</keyword>
<dbReference type="EMBL" id="AEIJ01000124">
    <property type="status" value="NOT_ANNOTATED_CDS"/>
    <property type="molecule type" value="Genomic_DNA"/>
</dbReference>
<dbReference type="PANTHER" id="PTHR13483">
    <property type="entry name" value="BOX C_D SNORNA PROTEIN 1-RELATED"/>
    <property type="match status" value="1"/>
</dbReference>
<reference evidence="10" key="4">
    <citation type="submission" date="2015-06" db="UniProtKB">
        <authorList>
            <consortium name="EnsemblFungi"/>
        </authorList>
    </citation>
    <scope>IDENTIFICATION</scope>
</reference>
<feature type="region of interest" description="Disordered" evidence="7">
    <location>
        <begin position="334"/>
        <end position="359"/>
    </location>
</feature>
<feature type="region of interest" description="Disordered" evidence="7">
    <location>
        <begin position="236"/>
        <end position="275"/>
    </location>
</feature>
<feature type="region of interest" description="Disordered" evidence="7">
    <location>
        <begin position="420"/>
        <end position="523"/>
    </location>
</feature>
<dbReference type="HOGENOM" id="CLU_551127_0_0_1"/>
<dbReference type="Proteomes" id="UP000017200">
    <property type="component" value="Unassembled WGS sequence"/>
</dbReference>
<feature type="region of interest" description="Disordered" evidence="7">
    <location>
        <begin position="164"/>
        <end position="191"/>
    </location>
</feature>
<evidence type="ECO:0000313" key="10">
    <source>
        <dbReference type="EnsemblFungi" id="MVLG_01391T0"/>
    </source>
</evidence>
<accession>U5H1Z6</accession>
<reference evidence="9" key="2">
    <citation type="submission" date="2010-11" db="EMBL/GenBank/DDBJ databases">
        <authorList>
            <consortium name="The Broad Institute Genome Sequencing Platform"/>
            <person name="Earl A."/>
            <person name="Ward D."/>
            <person name="Feldgarden M."/>
            <person name="Gevers D."/>
            <person name="Butler R."/>
            <person name="Young S.K."/>
            <person name="Zeng Q."/>
            <person name="Gargeya S."/>
            <person name="Fitzgerald M."/>
            <person name="Haas B."/>
            <person name="Abouelleil A."/>
            <person name="Alvarado L."/>
            <person name="Arachchi H.M."/>
            <person name="Berlin A."/>
            <person name="Brown A."/>
            <person name="Chapman S.B."/>
            <person name="Chen Z."/>
            <person name="Dunbar C."/>
            <person name="Freedman E."/>
            <person name="Gearin G."/>
            <person name="Gellesch M."/>
            <person name="Goldberg J."/>
            <person name="Griggs A."/>
            <person name="Gujja S."/>
            <person name="Heilman E."/>
            <person name="Heiman D."/>
            <person name="Howarth C."/>
            <person name="Larson L."/>
            <person name="Lui A."/>
            <person name="MacDonald P.J.P."/>
            <person name="Mehta T."/>
            <person name="Montmayeur A."/>
            <person name="Murphy C."/>
            <person name="Neiman D."/>
            <person name="Pearson M."/>
            <person name="Priest M."/>
            <person name="Roberts A."/>
            <person name="Saif S."/>
            <person name="Shea T."/>
            <person name="Shenoy N."/>
            <person name="Sisk P."/>
            <person name="Stolte C."/>
            <person name="Sykes S."/>
            <person name="White J."/>
            <person name="Yandava C."/>
            <person name="Wortman J."/>
            <person name="Nusbaum C."/>
            <person name="Birren B."/>
        </authorList>
    </citation>
    <scope>NUCLEOTIDE SEQUENCE</scope>
    <source>
        <strain evidence="9">P1A1 Lamole</strain>
    </source>
</reference>
<dbReference type="InParanoid" id="U5H1Z6"/>
<dbReference type="GO" id="GO:0000463">
    <property type="term" value="P:maturation of LSU-rRNA from tricistronic rRNA transcript (SSU-rRNA, 5.8S rRNA, LSU-rRNA)"/>
    <property type="evidence" value="ECO:0007669"/>
    <property type="project" value="TreeGrafter"/>
</dbReference>
<feature type="compositionally biased region" description="Basic and acidic residues" evidence="7">
    <location>
        <begin position="479"/>
        <end position="490"/>
    </location>
</feature>
<protein>
    <recommendedName>
        <fullName evidence="8">HIT-type domain-containing protein</fullName>
    </recommendedName>
</protein>
<keyword evidence="3" id="KW-0862">Zinc</keyword>
<feature type="domain" description="HIT-type" evidence="8">
    <location>
        <begin position="12"/>
        <end position="46"/>
    </location>
</feature>
<dbReference type="GO" id="GO:0000492">
    <property type="term" value="P:box C/D snoRNP assembly"/>
    <property type="evidence" value="ECO:0007669"/>
    <property type="project" value="TreeGrafter"/>
</dbReference>
<dbReference type="EMBL" id="GL541650">
    <property type="protein sequence ID" value="KDE08351.1"/>
    <property type="molecule type" value="Genomic_DNA"/>
</dbReference>
<keyword evidence="2 6" id="KW-0863">Zinc-finger</keyword>
<dbReference type="Pfam" id="PF04438">
    <property type="entry name" value="zf-HIT"/>
    <property type="match status" value="1"/>
</dbReference>
<reference evidence="11" key="1">
    <citation type="submission" date="2010-11" db="EMBL/GenBank/DDBJ databases">
        <title>The genome sequence of Microbotryum violaceum strain p1A1 Lamole.</title>
        <authorList>
            <person name="Cuomo C."/>
            <person name="Perlin M."/>
            <person name="Young S.K."/>
            <person name="Zeng Q."/>
            <person name="Gargeya S."/>
            <person name="Alvarado L."/>
            <person name="Berlin A."/>
            <person name="Chapman S.B."/>
            <person name="Chen Z."/>
            <person name="Freedman E."/>
            <person name="Gellesch M."/>
            <person name="Goldberg J."/>
            <person name="Griggs A."/>
            <person name="Gujja S."/>
            <person name="Heilman E."/>
            <person name="Heiman D."/>
            <person name="Howarth C."/>
            <person name="Mehta T."/>
            <person name="Neiman D."/>
            <person name="Pearson M."/>
            <person name="Roberts A."/>
            <person name="Saif S."/>
            <person name="Shea T."/>
            <person name="Shenoy N."/>
            <person name="Sisk P."/>
            <person name="Stolte C."/>
            <person name="Sykes S."/>
            <person name="White J."/>
            <person name="Yandava C."/>
            <person name="Haas B."/>
            <person name="Nusbaum C."/>
            <person name="Birren B."/>
        </authorList>
    </citation>
    <scope>NUCLEOTIDE SEQUENCE [LARGE SCALE GENOMIC DNA]</scope>
    <source>
        <strain evidence="11">p1A1 Lamole</strain>
    </source>
</reference>
<evidence type="ECO:0000256" key="6">
    <source>
        <dbReference type="PROSITE-ProRule" id="PRU00453"/>
    </source>
</evidence>
<feature type="compositionally biased region" description="Low complexity" evidence="7">
    <location>
        <begin position="349"/>
        <end position="359"/>
    </location>
</feature>
<comment type="similarity">
    <text evidence="5">Belongs to the BCD1 family.</text>
</comment>
<evidence type="ECO:0000256" key="2">
    <source>
        <dbReference type="ARBA" id="ARBA00022771"/>
    </source>
</evidence>
<dbReference type="EnsemblFungi" id="MVLG_01391T0">
    <property type="protein sequence ID" value="MVLG_01391T0"/>
    <property type="gene ID" value="MVLG_01391"/>
</dbReference>
<evidence type="ECO:0000256" key="5">
    <source>
        <dbReference type="ARBA" id="ARBA00049654"/>
    </source>
</evidence>
<dbReference type="OMA" id="LEWTVEV"/>
<organism evidence="9">
    <name type="scientific">Microbotryum lychnidis-dioicae (strain p1A1 Lamole / MvSl-1064)</name>
    <name type="common">Anther smut fungus</name>
    <dbReference type="NCBI Taxonomy" id="683840"/>
    <lineage>
        <taxon>Eukaryota</taxon>
        <taxon>Fungi</taxon>
        <taxon>Dikarya</taxon>
        <taxon>Basidiomycota</taxon>
        <taxon>Pucciniomycotina</taxon>
        <taxon>Microbotryomycetes</taxon>
        <taxon>Microbotryales</taxon>
        <taxon>Microbotryaceae</taxon>
        <taxon>Microbotryum</taxon>
    </lineage>
</organism>
<dbReference type="AlphaFoldDB" id="U5H1Z6"/>
<evidence type="ECO:0000256" key="4">
    <source>
        <dbReference type="ARBA" id="ARBA00049598"/>
    </source>
</evidence>
<dbReference type="PANTHER" id="PTHR13483:SF11">
    <property type="entry name" value="ZINC FINGER HIT DOMAIN-CONTAINING PROTEIN 3"/>
    <property type="match status" value="1"/>
</dbReference>
<evidence type="ECO:0000313" key="9">
    <source>
        <dbReference type="EMBL" id="KDE08351.1"/>
    </source>
</evidence>
<dbReference type="GO" id="GO:0005634">
    <property type="term" value="C:nucleus"/>
    <property type="evidence" value="ECO:0007669"/>
    <property type="project" value="TreeGrafter"/>
</dbReference>
<reference evidence="9 11" key="3">
    <citation type="journal article" date="2015" name="BMC Genomics">
        <title>Sex and parasites: genomic and transcriptomic analysis of Microbotryum lychnidis-dioicae, the biotrophic and plant-castrating anther smut fungus.</title>
        <authorList>
            <person name="Perlin M.H."/>
            <person name="Amselem J."/>
            <person name="Fontanillas E."/>
            <person name="Toh S.S."/>
            <person name="Chen Z."/>
            <person name="Goldberg J."/>
            <person name="Duplessis S."/>
            <person name="Henrissat B."/>
            <person name="Young S."/>
            <person name="Zeng Q."/>
            <person name="Aguileta G."/>
            <person name="Petit E."/>
            <person name="Badouin H."/>
            <person name="Andrews J."/>
            <person name="Razeeq D."/>
            <person name="Gabaldon T."/>
            <person name="Quesneville H."/>
            <person name="Giraud T."/>
            <person name="Hood M.E."/>
            <person name="Schultz D.J."/>
            <person name="Cuomo C.A."/>
        </authorList>
    </citation>
    <scope>NUCLEOTIDE SEQUENCE [LARGE SCALE GENOMIC DNA]</scope>
    <source>
        <strain evidence="9">P1A1 Lamole</strain>
        <strain evidence="11">p1A1 Lamole</strain>
    </source>
</reference>
<gene>
    <name evidence="9" type="ORF">MVLG_01391</name>
</gene>
<dbReference type="GO" id="GO:0048254">
    <property type="term" value="P:snoRNA localization"/>
    <property type="evidence" value="ECO:0007669"/>
    <property type="project" value="TreeGrafter"/>
</dbReference>
<evidence type="ECO:0000256" key="3">
    <source>
        <dbReference type="ARBA" id="ARBA00022833"/>
    </source>
</evidence>
<proteinExistence type="inferred from homology"/>
<name>U5H1Z6_USTV1</name>